<feature type="transmembrane region" description="Helical" evidence="7">
    <location>
        <begin position="180"/>
        <end position="200"/>
    </location>
</feature>
<dbReference type="InterPro" id="IPR003594">
    <property type="entry name" value="HATPase_dom"/>
</dbReference>
<dbReference type="Pfam" id="PF02518">
    <property type="entry name" value="HATPase_c"/>
    <property type="match status" value="1"/>
</dbReference>
<keyword evidence="7" id="KW-0472">Membrane</keyword>
<dbReference type="PRINTS" id="PR00344">
    <property type="entry name" value="BCTRLSENSOR"/>
</dbReference>
<dbReference type="CDD" id="cd00082">
    <property type="entry name" value="HisKA"/>
    <property type="match status" value="1"/>
</dbReference>
<evidence type="ECO:0000313" key="9">
    <source>
        <dbReference type="EMBL" id="MCJ2380517.1"/>
    </source>
</evidence>
<keyword evidence="4" id="KW-0808">Transferase</keyword>
<keyword evidence="7" id="KW-1133">Transmembrane helix</keyword>
<comment type="catalytic activity">
    <reaction evidence="1">
        <text>ATP + protein L-histidine = ADP + protein N-phospho-L-histidine.</text>
        <dbReference type="EC" id="2.7.13.3"/>
    </reaction>
</comment>
<keyword evidence="6" id="KW-0902">Two-component regulatory system</keyword>
<dbReference type="PANTHER" id="PTHR43711:SF1">
    <property type="entry name" value="HISTIDINE KINASE 1"/>
    <property type="match status" value="1"/>
</dbReference>
<protein>
    <recommendedName>
        <fullName evidence="2">histidine kinase</fullName>
        <ecNumber evidence="2">2.7.13.3</ecNumber>
    </recommendedName>
</protein>
<sequence length="440" mass="49658">MPQKYIKILTFLGLIAIVAVQSLWLVNTYQLIDGKIRQACSRLFPKSVLDEVADRLNQVSDSEDAELTIHLEETANIEEASGPELVSRLIVAFNHYADSVYQSTFSASALDSIFTEALAGEGIYVQVHSQVLDSVRSVNASSSLLSFKHIETQPVFLDEGKTTLVQARIVNPYWAICRQMGISLIATVFLIILVVVCLLYQVKIILRQNKIARLRQDFTYAMIHDMKTPINTITMAGHTLESGALDNKPELKRQYFSILNEESGHLLQLSERILTIAKLEQSNLKLTLAPVHIYPLLDELVCKYKVKAKKVVDFRIDCPEMLEVMADEAYLKEAVSNLIDNSLKYSHEEVQIRLSACQENGYVVIKVWDNGWGISRQQQKHIFEKFQRGGLEEKKDKRIAGFGLGLNYVYKVITAMDGSVHVDSVEGKYSEFVLVLPDKV</sequence>
<dbReference type="PANTHER" id="PTHR43711">
    <property type="entry name" value="TWO-COMPONENT HISTIDINE KINASE"/>
    <property type="match status" value="1"/>
</dbReference>
<evidence type="ECO:0000256" key="4">
    <source>
        <dbReference type="ARBA" id="ARBA00022679"/>
    </source>
</evidence>
<keyword evidence="5 9" id="KW-0418">Kinase</keyword>
<feature type="domain" description="Histidine kinase" evidence="8">
    <location>
        <begin position="221"/>
        <end position="440"/>
    </location>
</feature>
<proteinExistence type="predicted"/>
<dbReference type="Gene3D" id="3.30.565.10">
    <property type="entry name" value="Histidine kinase-like ATPase, C-terminal domain"/>
    <property type="match status" value="1"/>
</dbReference>
<name>A0ABT0C0I0_9BACT</name>
<dbReference type="InterPro" id="IPR003661">
    <property type="entry name" value="HisK_dim/P_dom"/>
</dbReference>
<dbReference type="Pfam" id="PF00512">
    <property type="entry name" value="HisKA"/>
    <property type="match status" value="1"/>
</dbReference>
<evidence type="ECO:0000256" key="6">
    <source>
        <dbReference type="ARBA" id="ARBA00023012"/>
    </source>
</evidence>
<evidence type="ECO:0000313" key="10">
    <source>
        <dbReference type="Proteomes" id="UP001165444"/>
    </source>
</evidence>
<reference evidence="9 10" key="1">
    <citation type="submission" date="2022-03" db="EMBL/GenBank/DDBJ databases">
        <title>Parabacteroides sp. nov. isolated from swine feces.</title>
        <authorList>
            <person name="Bak J.E."/>
        </authorList>
    </citation>
    <scope>NUCLEOTIDE SEQUENCE [LARGE SCALE GENOMIC DNA]</scope>
    <source>
        <strain evidence="9 10">AGMB00274</strain>
    </source>
</reference>
<dbReference type="InterPro" id="IPR036890">
    <property type="entry name" value="HATPase_C_sf"/>
</dbReference>
<evidence type="ECO:0000256" key="3">
    <source>
        <dbReference type="ARBA" id="ARBA00022553"/>
    </source>
</evidence>
<dbReference type="GO" id="GO:0016301">
    <property type="term" value="F:kinase activity"/>
    <property type="evidence" value="ECO:0007669"/>
    <property type="project" value="UniProtKB-KW"/>
</dbReference>
<dbReference type="Proteomes" id="UP001165444">
    <property type="component" value="Unassembled WGS sequence"/>
</dbReference>
<keyword evidence="7" id="KW-0812">Transmembrane</keyword>
<dbReference type="InterPro" id="IPR005467">
    <property type="entry name" value="His_kinase_dom"/>
</dbReference>
<dbReference type="RefSeq" id="WP_243324545.1">
    <property type="nucleotide sequence ID" value="NZ_JAKZMM010000016.1"/>
</dbReference>
<keyword evidence="3" id="KW-0597">Phosphoprotein</keyword>
<dbReference type="InterPro" id="IPR004358">
    <property type="entry name" value="Sig_transdc_His_kin-like_C"/>
</dbReference>
<evidence type="ECO:0000256" key="1">
    <source>
        <dbReference type="ARBA" id="ARBA00000085"/>
    </source>
</evidence>
<organism evidence="9 10">
    <name type="scientific">Parabacteroides faecalis</name>
    <dbReference type="NCBI Taxonomy" id="2924040"/>
    <lineage>
        <taxon>Bacteria</taxon>
        <taxon>Pseudomonadati</taxon>
        <taxon>Bacteroidota</taxon>
        <taxon>Bacteroidia</taxon>
        <taxon>Bacteroidales</taxon>
        <taxon>Tannerellaceae</taxon>
        <taxon>Parabacteroides</taxon>
    </lineage>
</organism>
<gene>
    <name evidence="9" type="ORF">MUN53_07835</name>
</gene>
<dbReference type="SMART" id="SM00387">
    <property type="entry name" value="HATPase_c"/>
    <property type="match status" value="1"/>
</dbReference>
<dbReference type="Gene3D" id="1.10.287.130">
    <property type="match status" value="1"/>
</dbReference>
<evidence type="ECO:0000259" key="8">
    <source>
        <dbReference type="PROSITE" id="PS50109"/>
    </source>
</evidence>
<keyword evidence="10" id="KW-1185">Reference proteome</keyword>
<dbReference type="EMBL" id="JAKZMM010000016">
    <property type="protein sequence ID" value="MCJ2380517.1"/>
    <property type="molecule type" value="Genomic_DNA"/>
</dbReference>
<dbReference type="CDD" id="cd00075">
    <property type="entry name" value="HATPase"/>
    <property type="match status" value="1"/>
</dbReference>
<comment type="caution">
    <text evidence="9">The sequence shown here is derived from an EMBL/GenBank/DDBJ whole genome shotgun (WGS) entry which is preliminary data.</text>
</comment>
<dbReference type="InterPro" id="IPR050736">
    <property type="entry name" value="Sensor_HK_Regulatory"/>
</dbReference>
<dbReference type="EC" id="2.7.13.3" evidence="2"/>
<evidence type="ECO:0000256" key="5">
    <source>
        <dbReference type="ARBA" id="ARBA00022777"/>
    </source>
</evidence>
<dbReference type="SUPFAM" id="SSF55874">
    <property type="entry name" value="ATPase domain of HSP90 chaperone/DNA topoisomerase II/histidine kinase"/>
    <property type="match status" value="1"/>
</dbReference>
<dbReference type="InterPro" id="IPR036097">
    <property type="entry name" value="HisK_dim/P_sf"/>
</dbReference>
<evidence type="ECO:0000256" key="7">
    <source>
        <dbReference type="SAM" id="Phobius"/>
    </source>
</evidence>
<accession>A0ABT0C0I0</accession>
<evidence type="ECO:0000256" key="2">
    <source>
        <dbReference type="ARBA" id="ARBA00012438"/>
    </source>
</evidence>
<dbReference type="SMART" id="SM00388">
    <property type="entry name" value="HisKA"/>
    <property type="match status" value="1"/>
</dbReference>
<dbReference type="PROSITE" id="PS50109">
    <property type="entry name" value="HIS_KIN"/>
    <property type="match status" value="1"/>
</dbReference>
<dbReference type="SUPFAM" id="SSF47384">
    <property type="entry name" value="Homodimeric domain of signal transducing histidine kinase"/>
    <property type="match status" value="1"/>
</dbReference>